<dbReference type="Proteomes" id="UP001386955">
    <property type="component" value="Unassembled WGS sequence"/>
</dbReference>
<protein>
    <recommendedName>
        <fullName evidence="3">RNase H type-1 domain-containing protein</fullName>
    </recommendedName>
</protein>
<evidence type="ECO:0000313" key="2">
    <source>
        <dbReference type="Proteomes" id="UP001386955"/>
    </source>
</evidence>
<sequence>MLIPTVLWSIWCERNTLIFHQRETPIVSLKEKIQATVGFIRMTFAPTAPPQYPPLEVSWATLPDGTMCLDVDVREVHILQAEILALLYGRDWNYSVNHLFREWNKCINMLAKLGSSSTQTLMFLQQVPVGLSFLLQANVMYISFSQS</sequence>
<accession>A0AAN9SIJ6</accession>
<organism evidence="1 2">
    <name type="scientific">Psophocarpus tetragonolobus</name>
    <name type="common">Winged bean</name>
    <name type="synonym">Dolichos tetragonolobus</name>
    <dbReference type="NCBI Taxonomy" id="3891"/>
    <lineage>
        <taxon>Eukaryota</taxon>
        <taxon>Viridiplantae</taxon>
        <taxon>Streptophyta</taxon>
        <taxon>Embryophyta</taxon>
        <taxon>Tracheophyta</taxon>
        <taxon>Spermatophyta</taxon>
        <taxon>Magnoliopsida</taxon>
        <taxon>eudicotyledons</taxon>
        <taxon>Gunneridae</taxon>
        <taxon>Pentapetalae</taxon>
        <taxon>rosids</taxon>
        <taxon>fabids</taxon>
        <taxon>Fabales</taxon>
        <taxon>Fabaceae</taxon>
        <taxon>Papilionoideae</taxon>
        <taxon>50 kb inversion clade</taxon>
        <taxon>NPAAA clade</taxon>
        <taxon>indigoferoid/millettioid clade</taxon>
        <taxon>Phaseoleae</taxon>
        <taxon>Psophocarpus</taxon>
    </lineage>
</organism>
<evidence type="ECO:0000313" key="1">
    <source>
        <dbReference type="EMBL" id="KAK7397141.1"/>
    </source>
</evidence>
<comment type="caution">
    <text evidence="1">The sequence shown here is derived from an EMBL/GenBank/DDBJ whole genome shotgun (WGS) entry which is preliminary data.</text>
</comment>
<reference evidence="1 2" key="1">
    <citation type="submission" date="2024-01" db="EMBL/GenBank/DDBJ databases">
        <title>The genomes of 5 underutilized Papilionoideae crops provide insights into root nodulation and disease resistanc.</title>
        <authorList>
            <person name="Jiang F."/>
        </authorList>
    </citation>
    <scope>NUCLEOTIDE SEQUENCE [LARGE SCALE GENOMIC DNA]</scope>
    <source>
        <strain evidence="1">DUOXIRENSHENG_FW03</strain>
        <tissue evidence="1">Leaves</tissue>
    </source>
</reference>
<dbReference type="AlphaFoldDB" id="A0AAN9SIJ6"/>
<dbReference type="EMBL" id="JAYMYS010000004">
    <property type="protein sequence ID" value="KAK7397141.1"/>
    <property type="molecule type" value="Genomic_DNA"/>
</dbReference>
<evidence type="ECO:0008006" key="3">
    <source>
        <dbReference type="Google" id="ProtNLM"/>
    </source>
</evidence>
<proteinExistence type="predicted"/>
<name>A0AAN9SIJ6_PSOTE</name>
<gene>
    <name evidence="1" type="ORF">VNO78_18308</name>
</gene>
<keyword evidence="2" id="KW-1185">Reference proteome</keyword>